<evidence type="ECO:0000256" key="1">
    <source>
        <dbReference type="SAM" id="MobiDB-lite"/>
    </source>
</evidence>
<feature type="region of interest" description="Disordered" evidence="1">
    <location>
        <begin position="1"/>
        <end position="108"/>
    </location>
</feature>
<keyword evidence="3" id="KW-1185">Reference proteome</keyword>
<feature type="compositionally biased region" description="Basic and acidic residues" evidence="1">
    <location>
        <begin position="258"/>
        <end position="270"/>
    </location>
</feature>
<feature type="region of interest" description="Disordered" evidence="1">
    <location>
        <begin position="306"/>
        <end position="329"/>
    </location>
</feature>
<dbReference type="PANTHER" id="PTHR33673:SF3">
    <property type="entry name" value="SUPPRESSOR SRP40-LIKE PROTEIN"/>
    <property type="match status" value="1"/>
</dbReference>
<feature type="region of interest" description="Disordered" evidence="1">
    <location>
        <begin position="258"/>
        <end position="281"/>
    </location>
</feature>
<dbReference type="AlphaFoldDB" id="A0AAD3XZD4"/>
<feature type="compositionally biased region" description="Low complexity" evidence="1">
    <location>
        <begin position="35"/>
        <end position="51"/>
    </location>
</feature>
<proteinExistence type="predicted"/>
<feature type="compositionally biased region" description="Polar residues" evidence="1">
    <location>
        <begin position="271"/>
        <end position="281"/>
    </location>
</feature>
<accession>A0AAD3XZD4</accession>
<comment type="caution">
    <text evidence="2">The sequence shown here is derived from an EMBL/GenBank/DDBJ whole genome shotgun (WGS) entry which is preliminary data.</text>
</comment>
<gene>
    <name evidence="2" type="ORF">Nepgr_023757</name>
</gene>
<evidence type="ECO:0000313" key="2">
    <source>
        <dbReference type="EMBL" id="GMH21914.1"/>
    </source>
</evidence>
<dbReference type="PANTHER" id="PTHR33673">
    <property type="entry name" value="SUPPRESSOR SRP40-LIKE PROTEIN"/>
    <property type="match status" value="1"/>
</dbReference>
<name>A0AAD3XZD4_NEPGR</name>
<feature type="compositionally biased region" description="Polar residues" evidence="1">
    <location>
        <begin position="75"/>
        <end position="108"/>
    </location>
</feature>
<dbReference type="EMBL" id="BSYO01000024">
    <property type="protein sequence ID" value="GMH21914.1"/>
    <property type="molecule type" value="Genomic_DNA"/>
</dbReference>
<dbReference type="Proteomes" id="UP001279734">
    <property type="component" value="Unassembled WGS sequence"/>
</dbReference>
<protein>
    <submittedName>
        <fullName evidence="2">Uncharacterized protein</fullName>
    </submittedName>
</protein>
<evidence type="ECO:0000313" key="3">
    <source>
        <dbReference type="Proteomes" id="UP001279734"/>
    </source>
</evidence>
<organism evidence="2 3">
    <name type="scientific">Nepenthes gracilis</name>
    <name type="common">Slender pitcher plant</name>
    <dbReference type="NCBI Taxonomy" id="150966"/>
    <lineage>
        <taxon>Eukaryota</taxon>
        <taxon>Viridiplantae</taxon>
        <taxon>Streptophyta</taxon>
        <taxon>Embryophyta</taxon>
        <taxon>Tracheophyta</taxon>
        <taxon>Spermatophyta</taxon>
        <taxon>Magnoliopsida</taxon>
        <taxon>eudicotyledons</taxon>
        <taxon>Gunneridae</taxon>
        <taxon>Pentapetalae</taxon>
        <taxon>Caryophyllales</taxon>
        <taxon>Nepenthaceae</taxon>
        <taxon>Nepenthes</taxon>
    </lineage>
</organism>
<feature type="compositionally biased region" description="Polar residues" evidence="1">
    <location>
        <begin position="18"/>
        <end position="34"/>
    </location>
</feature>
<reference evidence="2" key="1">
    <citation type="submission" date="2023-05" db="EMBL/GenBank/DDBJ databases">
        <title>Nepenthes gracilis genome sequencing.</title>
        <authorList>
            <person name="Fukushima K."/>
        </authorList>
    </citation>
    <scope>NUCLEOTIDE SEQUENCE</scope>
    <source>
        <strain evidence="2">SING2019-196</strain>
    </source>
</reference>
<sequence>MSQVESKEVDEDAGLGVHTTTNIHKGAISTTNERLSSSSASSSSSTLSTEFSFEDPFPVEKSEPSNSSPKHEQSKQGFQQPIPSILETASTGSALQSPPVQVMEQSSESSAYRIPSSVFARNKSGTPMEWSVTSNESLFSIHMGNMSFTREQFSWMLKSGELNYAELGKPSDLSKSGQTPLVSGDLSISGQQMATAHSDLGKAGEQTSAPLAALSTNDPPVKKANAINITSTGASSTDFGGANSPAASKKEAFELAIEDRTKGKSSRSEETPSLSARHSDASGQSFAFPLLTAEGDRHSSVKSVMDYADQQQKNPHEEPPQPSTATPTTAQTSWFSFLFCCKCCFGN</sequence>
<feature type="compositionally biased region" description="Basic and acidic residues" evidence="1">
    <location>
        <begin position="58"/>
        <end position="74"/>
    </location>
</feature>